<dbReference type="GO" id="GO:0046872">
    <property type="term" value="F:metal ion binding"/>
    <property type="evidence" value="ECO:0007669"/>
    <property type="project" value="UniProtKB-KW"/>
</dbReference>
<organism evidence="16 17">
    <name type="scientific">Desulfococcus multivorans DSM 2059</name>
    <dbReference type="NCBI Taxonomy" id="1121405"/>
    <lineage>
        <taxon>Bacteria</taxon>
        <taxon>Pseudomonadati</taxon>
        <taxon>Thermodesulfobacteriota</taxon>
        <taxon>Desulfobacteria</taxon>
        <taxon>Desulfobacterales</taxon>
        <taxon>Desulfococcaceae</taxon>
        <taxon>Desulfococcus</taxon>
    </lineage>
</organism>
<dbReference type="eggNOG" id="COG2010">
    <property type="taxonomic scope" value="Bacteria"/>
</dbReference>
<keyword evidence="11 13" id="KW-0408">Iron</keyword>
<evidence type="ECO:0000256" key="11">
    <source>
        <dbReference type="ARBA" id="ARBA00023004"/>
    </source>
</evidence>
<keyword evidence="17" id="KW-1185">Reference proteome</keyword>
<protein>
    <submittedName>
        <fullName evidence="16">Cytochrome c family protein</fullName>
    </submittedName>
</protein>
<dbReference type="EMBL" id="ATHJ01000119">
    <property type="protein sequence ID" value="EPR34148.1"/>
    <property type="molecule type" value="Genomic_DNA"/>
</dbReference>
<dbReference type="Pfam" id="PF01654">
    <property type="entry name" value="Cyt_bd_oxida_I"/>
    <property type="match status" value="1"/>
</dbReference>
<evidence type="ECO:0000256" key="5">
    <source>
        <dbReference type="ARBA" id="ARBA00022617"/>
    </source>
</evidence>
<keyword evidence="9" id="KW-0249">Electron transport</keyword>
<dbReference type="InterPro" id="IPR002585">
    <property type="entry name" value="Cyt-d_ubiquinol_oxidase_su_1"/>
</dbReference>
<comment type="subcellular location">
    <subcellularLocation>
        <location evidence="1">Cell membrane</location>
        <topology evidence="1">Multi-pass membrane protein</topology>
    </subcellularLocation>
</comment>
<dbReference type="PROSITE" id="PS51007">
    <property type="entry name" value="CYTC"/>
    <property type="match status" value="1"/>
</dbReference>
<evidence type="ECO:0000256" key="12">
    <source>
        <dbReference type="ARBA" id="ARBA00023136"/>
    </source>
</evidence>
<evidence type="ECO:0000256" key="2">
    <source>
        <dbReference type="ARBA" id="ARBA00009819"/>
    </source>
</evidence>
<feature type="domain" description="Cytochrome c" evidence="15">
    <location>
        <begin position="358"/>
        <end position="559"/>
    </location>
</feature>
<dbReference type="RefSeq" id="WP_020878493.1">
    <property type="nucleotide sequence ID" value="NZ_ATHJ01000119.1"/>
</dbReference>
<evidence type="ECO:0000256" key="1">
    <source>
        <dbReference type="ARBA" id="ARBA00004651"/>
    </source>
</evidence>
<dbReference type="GO" id="GO:0020037">
    <property type="term" value="F:heme binding"/>
    <property type="evidence" value="ECO:0007669"/>
    <property type="project" value="InterPro"/>
</dbReference>
<dbReference type="Gene3D" id="1.10.1130.10">
    <property type="entry name" value="Flavocytochrome C3, Chain A"/>
    <property type="match status" value="1"/>
</dbReference>
<feature type="transmembrane region" description="Helical" evidence="14">
    <location>
        <begin position="101"/>
        <end position="129"/>
    </location>
</feature>
<evidence type="ECO:0000313" key="16">
    <source>
        <dbReference type="EMBL" id="EPR34148.1"/>
    </source>
</evidence>
<evidence type="ECO:0000256" key="4">
    <source>
        <dbReference type="ARBA" id="ARBA00022475"/>
    </source>
</evidence>
<feature type="transmembrane region" description="Helical" evidence="14">
    <location>
        <begin position="183"/>
        <end position="204"/>
    </location>
</feature>
<dbReference type="PANTHER" id="PTHR35038:SF8">
    <property type="entry name" value="C-TYPE POLYHEME CYTOCHROME OMCC"/>
    <property type="match status" value="1"/>
</dbReference>
<feature type="transmembrane region" description="Helical" evidence="14">
    <location>
        <begin position="20"/>
        <end position="46"/>
    </location>
</feature>
<dbReference type="GO" id="GO:0005886">
    <property type="term" value="C:plasma membrane"/>
    <property type="evidence" value="ECO:0007669"/>
    <property type="project" value="UniProtKB-SubCell"/>
</dbReference>
<comment type="caution">
    <text evidence="16">The sequence shown here is derived from an EMBL/GenBank/DDBJ whole genome shotgun (WGS) entry which is preliminary data.</text>
</comment>
<evidence type="ECO:0000313" key="17">
    <source>
        <dbReference type="Proteomes" id="UP000014977"/>
    </source>
</evidence>
<keyword evidence="8" id="KW-0732">Signal</keyword>
<feature type="transmembrane region" description="Helical" evidence="14">
    <location>
        <begin position="141"/>
        <end position="163"/>
    </location>
</feature>
<accession>S7UP97</accession>
<evidence type="ECO:0000256" key="10">
    <source>
        <dbReference type="ARBA" id="ARBA00022989"/>
    </source>
</evidence>
<proteinExistence type="inferred from homology"/>
<keyword evidence="7 13" id="KW-0479">Metal-binding</keyword>
<dbReference type="STRING" id="897.B2D07_13635"/>
<dbReference type="GO" id="GO:0009055">
    <property type="term" value="F:electron transfer activity"/>
    <property type="evidence" value="ECO:0007669"/>
    <property type="project" value="InterPro"/>
</dbReference>
<dbReference type="SUPFAM" id="SSF46626">
    <property type="entry name" value="Cytochrome c"/>
    <property type="match status" value="1"/>
</dbReference>
<dbReference type="InterPro" id="IPR036280">
    <property type="entry name" value="Multihaem_cyt_sf"/>
</dbReference>
<keyword evidence="12 14" id="KW-0472">Membrane</keyword>
<dbReference type="PANTHER" id="PTHR35038">
    <property type="entry name" value="DISSIMILATORY SULFITE REDUCTASE SIRA"/>
    <property type="match status" value="1"/>
</dbReference>
<dbReference type="GO" id="GO:0070069">
    <property type="term" value="C:cytochrome complex"/>
    <property type="evidence" value="ECO:0007669"/>
    <property type="project" value="InterPro"/>
</dbReference>
<evidence type="ECO:0000256" key="13">
    <source>
        <dbReference type="PROSITE-ProRule" id="PRU00433"/>
    </source>
</evidence>
<evidence type="ECO:0000256" key="7">
    <source>
        <dbReference type="ARBA" id="ARBA00022723"/>
    </source>
</evidence>
<evidence type="ECO:0000256" key="3">
    <source>
        <dbReference type="ARBA" id="ARBA00022448"/>
    </source>
</evidence>
<dbReference type="InterPro" id="IPR051829">
    <property type="entry name" value="Multiheme_Cytochr_ET"/>
</dbReference>
<gene>
    <name evidence="16" type="ORF">dsmv_3360</name>
</gene>
<dbReference type="CDD" id="cd08168">
    <property type="entry name" value="Cytochrom_C3"/>
    <property type="match status" value="1"/>
</dbReference>
<feature type="transmembrane region" description="Helical" evidence="14">
    <location>
        <begin position="225"/>
        <end position="245"/>
    </location>
</feature>
<dbReference type="AlphaFoldDB" id="S7UP97"/>
<comment type="similarity">
    <text evidence="2">Belongs to the cytochrome ubiquinol oxidase subunit 1 family.</text>
</comment>
<dbReference type="InterPro" id="IPR009056">
    <property type="entry name" value="Cyt_c-like_dom"/>
</dbReference>
<keyword evidence="6 14" id="KW-0812">Transmembrane</keyword>
<dbReference type="PATRIC" id="fig|1121405.3.peg.3894"/>
<evidence type="ECO:0000256" key="14">
    <source>
        <dbReference type="SAM" id="Phobius"/>
    </source>
</evidence>
<dbReference type="SUPFAM" id="SSF48695">
    <property type="entry name" value="Multiheme cytochromes"/>
    <property type="match status" value="1"/>
</dbReference>
<keyword evidence="5 13" id="KW-0349">Heme</keyword>
<evidence type="ECO:0000256" key="6">
    <source>
        <dbReference type="ARBA" id="ARBA00022692"/>
    </source>
</evidence>
<feature type="transmembrane region" description="Helical" evidence="14">
    <location>
        <begin position="67"/>
        <end position="89"/>
    </location>
</feature>
<evidence type="ECO:0000259" key="15">
    <source>
        <dbReference type="PROSITE" id="PS51007"/>
    </source>
</evidence>
<feature type="transmembrane region" description="Helical" evidence="14">
    <location>
        <begin position="292"/>
        <end position="310"/>
    </location>
</feature>
<name>S7UP97_DESML</name>
<evidence type="ECO:0000256" key="8">
    <source>
        <dbReference type="ARBA" id="ARBA00022729"/>
    </source>
</evidence>
<dbReference type="GO" id="GO:0019646">
    <property type="term" value="P:aerobic electron transport chain"/>
    <property type="evidence" value="ECO:0007669"/>
    <property type="project" value="InterPro"/>
</dbReference>
<dbReference type="Gene3D" id="3.90.10.10">
    <property type="entry name" value="Cytochrome C3"/>
    <property type="match status" value="1"/>
</dbReference>
<feature type="transmembrane region" description="Helical" evidence="14">
    <location>
        <begin position="265"/>
        <end position="285"/>
    </location>
</feature>
<dbReference type="eggNOG" id="COG1271">
    <property type="taxonomic scope" value="Bacteria"/>
</dbReference>
<sequence>MDLNGVLQYPVWELDVLGGGFWIALIAVVHVYIAHFAVGGGLFIVLTEAKSYRENSPAMLDYVKMHAGFFLVLTAVFGAVTGVGIWFVISVLSPQAASILIHYFFFGWATEWVFFLGEIVTLFVYYYTFGNMERKAHLRMGWLYFILGWLSLFVVNGIVAFMLTPGEWMTTRGFWDGFFNPSFWPSLAFRTAMAFMLAGLFGYVTALAVSDADLRERLLSYCSKWLLIPLPIILGTGWWYIAALPPDQQKMVLDISPETLRFLKIFLWISPVIFTAGILMAFRVGLPVKRGIAGLLVLIGLAYMGSFEFVREAARRPYLIHGYLYANAAPAKAADEIRETGVLKATRWSRYQEITPENRMSVGKDLFKFLCSACHSVGGPMHDILSLTEKFSLEGMSAMLNGMGRINTYMPPFPGNPAERDALAGYIVLGLHGKATEAAVKTEPIPVEMPPFNPGADNYVLLAWNAKGMHCVSDADRYFSFATPGNDIYALLIRRGEIPERITEGVTLRYRLEKDFADPAAHSDFWKYAGRLTGKDPAVGTGISGKRVADTLDYDDASGAYVATAVPVMPYTENGKFMPYPLMTVWAVDDKGVVLAETCIPVPVSTEMGCRSCHGGGWRMDGKAGLSDKTAEDILAVHDRMNKTRLLAQAQDGDPVRCQSCHDAGKAQMNLSAAIHGFHAVHLTESGPEACAACHPGRPEGVTRAYRGIHRQIGLDCTHCHGGMADHALSLLAAERESGKASAERIASLLKPDAVASAEAVNPRKPWVNEPDCLTCHVGFQPPESLDAFNHWTAGEADLYRMRTGGAGLMCAACHGSPHALYPADNPFGNDRDNIPPVQYQGMPYPMGANRNCKVCHMRDMNEEVHHPNSLGMFRNAG</sequence>
<dbReference type="Proteomes" id="UP000014977">
    <property type="component" value="Unassembled WGS sequence"/>
</dbReference>
<evidence type="ECO:0000256" key="9">
    <source>
        <dbReference type="ARBA" id="ARBA00022982"/>
    </source>
</evidence>
<keyword evidence="4" id="KW-1003">Cell membrane</keyword>
<keyword evidence="10 14" id="KW-1133">Transmembrane helix</keyword>
<reference evidence="16 17" key="1">
    <citation type="journal article" date="2013" name="Genome Announc.">
        <title>Draft genome sequences for three mercury-methylating, sulfate-reducing bacteria.</title>
        <authorList>
            <person name="Brown S.D."/>
            <person name="Hurt R.A.Jr."/>
            <person name="Gilmour C.C."/>
            <person name="Elias D.A."/>
        </authorList>
    </citation>
    <scope>NUCLEOTIDE SEQUENCE [LARGE SCALE GENOMIC DNA]</scope>
    <source>
        <strain evidence="16 17">DSM 2059</strain>
    </source>
</reference>
<dbReference type="InterPro" id="IPR036909">
    <property type="entry name" value="Cyt_c-like_dom_sf"/>
</dbReference>
<keyword evidence="3" id="KW-0813">Transport</keyword>